<comment type="caution">
    <text evidence="1">The sequence shown here is derived from an EMBL/GenBank/DDBJ whole genome shotgun (WGS) entry which is preliminary data.</text>
</comment>
<gene>
    <name evidence="1" type="ORF">RPERSI_LOCUS6528</name>
</gene>
<proteinExistence type="predicted"/>
<sequence length="86" mass="9907">KKPQYNNSKPIPLKISSESNNSNNQTLVVKINEYSKDEYESSDDKLEESKGFLVIENSDEKPILEINDTQDFEETNLLSENNLQLQ</sequence>
<reference evidence="1" key="1">
    <citation type="submission" date="2021-06" db="EMBL/GenBank/DDBJ databases">
        <authorList>
            <person name="Kallberg Y."/>
            <person name="Tangrot J."/>
            <person name="Rosling A."/>
        </authorList>
    </citation>
    <scope>NUCLEOTIDE SEQUENCE</scope>
    <source>
        <strain evidence="1">MA461A</strain>
    </source>
</reference>
<feature type="non-terminal residue" evidence="1">
    <location>
        <position position="1"/>
    </location>
</feature>
<evidence type="ECO:0000313" key="2">
    <source>
        <dbReference type="Proteomes" id="UP000789920"/>
    </source>
</evidence>
<dbReference type="EMBL" id="CAJVQC010010432">
    <property type="protein sequence ID" value="CAG8616514.1"/>
    <property type="molecule type" value="Genomic_DNA"/>
</dbReference>
<organism evidence="1 2">
    <name type="scientific">Racocetra persica</name>
    <dbReference type="NCBI Taxonomy" id="160502"/>
    <lineage>
        <taxon>Eukaryota</taxon>
        <taxon>Fungi</taxon>
        <taxon>Fungi incertae sedis</taxon>
        <taxon>Mucoromycota</taxon>
        <taxon>Glomeromycotina</taxon>
        <taxon>Glomeromycetes</taxon>
        <taxon>Diversisporales</taxon>
        <taxon>Gigasporaceae</taxon>
        <taxon>Racocetra</taxon>
    </lineage>
</organism>
<dbReference type="Proteomes" id="UP000789920">
    <property type="component" value="Unassembled WGS sequence"/>
</dbReference>
<keyword evidence="2" id="KW-1185">Reference proteome</keyword>
<name>A0ACA9MWJ5_9GLOM</name>
<accession>A0ACA9MWJ5</accession>
<evidence type="ECO:0000313" key="1">
    <source>
        <dbReference type="EMBL" id="CAG8616514.1"/>
    </source>
</evidence>
<protein>
    <submittedName>
        <fullName evidence="1">4312_t:CDS:1</fullName>
    </submittedName>
</protein>